<gene>
    <name evidence="2" type="ORF">C1H46_042327</name>
</gene>
<dbReference type="SUPFAM" id="SSF51182">
    <property type="entry name" value="RmlC-like cupins"/>
    <property type="match status" value="1"/>
</dbReference>
<dbReference type="Gene3D" id="2.60.120.10">
    <property type="entry name" value="Jelly Rolls"/>
    <property type="match status" value="2"/>
</dbReference>
<dbReference type="STRING" id="106549.A0A540KD17"/>
<comment type="caution">
    <text evidence="2">The sequence shown here is derived from an EMBL/GenBank/DDBJ whole genome shotgun (WGS) entry which is preliminary data.</text>
</comment>
<dbReference type="EMBL" id="VIEB01001442">
    <property type="protein sequence ID" value="TQD72128.1"/>
    <property type="molecule type" value="Genomic_DNA"/>
</dbReference>
<organism evidence="2 3">
    <name type="scientific">Malus baccata</name>
    <name type="common">Siberian crab apple</name>
    <name type="synonym">Pyrus baccata</name>
    <dbReference type="NCBI Taxonomy" id="106549"/>
    <lineage>
        <taxon>Eukaryota</taxon>
        <taxon>Viridiplantae</taxon>
        <taxon>Streptophyta</taxon>
        <taxon>Embryophyta</taxon>
        <taxon>Tracheophyta</taxon>
        <taxon>Spermatophyta</taxon>
        <taxon>Magnoliopsida</taxon>
        <taxon>eudicotyledons</taxon>
        <taxon>Gunneridae</taxon>
        <taxon>Pentapetalae</taxon>
        <taxon>rosids</taxon>
        <taxon>fabids</taxon>
        <taxon>Rosales</taxon>
        <taxon>Rosaceae</taxon>
        <taxon>Amygdaloideae</taxon>
        <taxon>Maleae</taxon>
        <taxon>Malus</taxon>
    </lineage>
</organism>
<name>A0A540KD17_MALBA</name>
<feature type="domain" description="Cupin type-1" evidence="1">
    <location>
        <begin position="73"/>
        <end position="127"/>
    </location>
</feature>
<dbReference type="PANTHER" id="PTHR31238">
    <property type="entry name" value="GERMIN-LIKE PROTEIN SUBFAMILY 3 MEMBER 3"/>
    <property type="match status" value="1"/>
</dbReference>
<reference evidence="2 3" key="1">
    <citation type="journal article" date="2019" name="G3 (Bethesda)">
        <title>Sequencing of a Wild Apple (Malus baccata) Genome Unravels the Differences Between Cultivated and Wild Apple Species Regarding Disease Resistance and Cold Tolerance.</title>
        <authorList>
            <person name="Chen X."/>
        </authorList>
    </citation>
    <scope>NUCLEOTIDE SEQUENCE [LARGE SCALE GENOMIC DNA]</scope>
    <source>
        <strain evidence="3">cv. Shandingzi</strain>
        <tissue evidence="2">Leaves</tissue>
    </source>
</reference>
<keyword evidence="3" id="KW-1185">Reference proteome</keyword>
<dbReference type="InterPro" id="IPR006045">
    <property type="entry name" value="Cupin_1"/>
</dbReference>
<dbReference type="Proteomes" id="UP000315295">
    <property type="component" value="Unassembled WGS sequence"/>
</dbReference>
<dbReference type="Pfam" id="PF00190">
    <property type="entry name" value="Cupin_1"/>
    <property type="match status" value="1"/>
</dbReference>
<dbReference type="AlphaFoldDB" id="A0A540KD17"/>
<evidence type="ECO:0000259" key="1">
    <source>
        <dbReference type="Pfam" id="PF00190"/>
    </source>
</evidence>
<dbReference type="InterPro" id="IPR014710">
    <property type="entry name" value="RmlC-like_jellyroll"/>
</dbReference>
<dbReference type="InterPro" id="IPR011051">
    <property type="entry name" value="RmlC_Cupin_sf"/>
</dbReference>
<protein>
    <recommendedName>
        <fullName evidence="1">Cupin type-1 domain-containing protein</fullName>
    </recommendedName>
</protein>
<sequence length="138" mass="14712">MQLCRTSVLQTSQCPTSLQATLAKVKVDDFVFSGLDIAGNTTNIIKVAVTPAFVAQFPGINGLGISLTRLDLGLLHFQVNEGETLALAFASFSSPSPGRQILDFALFNNNLATELIAQTTFLDAAQIKKLKGVLGRTN</sequence>
<evidence type="ECO:0000313" key="3">
    <source>
        <dbReference type="Proteomes" id="UP000315295"/>
    </source>
</evidence>
<proteinExistence type="predicted"/>
<evidence type="ECO:0000313" key="2">
    <source>
        <dbReference type="EMBL" id="TQD72128.1"/>
    </source>
</evidence>
<accession>A0A540KD17</accession>